<dbReference type="Proteomes" id="UP000788419">
    <property type="component" value="Unassembled WGS sequence"/>
</dbReference>
<gene>
    <name evidence="2" type="ORF">CSC65_10030</name>
</gene>
<accession>A0ABQ6Z6B4</accession>
<evidence type="ECO:0000313" key="2">
    <source>
        <dbReference type="EMBL" id="KAF1693992.1"/>
    </source>
</evidence>
<dbReference type="EMBL" id="PDWN01000009">
    <property type="protein sequence ID" value="KAF1693992.1"/>
    <property type="molecule type" value="Genomic_DNA"/>
</dbReference>
<keyword evidence="1" id="KW-0472">Membrane</keyword>
<evidence type="ECO:0000313" key="3">
    <source>
        <dbReference type="Proteomes" id="UP000788419"/>
    </source>
</evidence>
<evidence type="ECO:0000256" key="1">
    <source>
        <dbReference type="SAM" id="Phobius"/>
    </source>
</evidence>
<dbReference type="RefSeq" id="WP_274379403.1">
    <property type="nucleotide sequence ID" value="NZ_PDWN01000009.1"/>
</dbReference>
<organism evidence="2 3">
    <name type="scientific">Pseudoxanthomonas daejeonensis</name>
    <dbReference type="NCBI Taxonomy" id="266062"/>
    <lineage>
        <taxon>Bacteria</taxon>
        <taxon>Pseudomonadati</taxon>
        <taxon>Pseudomonadota</taxon>
        <taxon>Gammaproteobacteria</taxon>
        <taxon>Lysobacterales</taxon>
        <taxon>Lysobacteraceae</taxon>
        <taxon>Pseudoxanthomonas</taxon>
    </lineage>
</organism>
<feature type="transmembrane region" description="Helical" evidence="1">
    <location>
        <begin position="33"/>
        <end position="55"/>
    </location>
</feature>
<proteinExistence type="predicted"/>
<feature type="transmembrane region" description="Helical" evidence="1">
    <location>
        <begin position="67"/>
        <end position="94"/>
    </location>
</feature>
<name>A0ABQ6Z6B4_9GAMM</name>
<comment type="caution">
    <text evidence="2">The sequence shown here is derived from an EMBL/GenBank/DDBJ whole genome shotgun (WGS) entry which is preliminary data.</text>
</comment>
<keyword evidence="3" id="KW-1185">Reference proteome</keyword>
<sequence>MIASSTGWGHGGRCRICASGTDTWPRRASSSRVGLVASLWVDYGAAGVALTFAAWQWLRGEGRALPAALAALAGICAYNGNGWVLVALPLIRVLGKTKAELPRWRWTFLGYYVGHLVVLATISGGMDVSGNVADPAGAVAGSTRTVDQ</sequence>
<reference evidence="2 3" key="1">
    <citation type="submission" date="2017-10" db="EMBL/GenBank/DDBJ databases">
        <title>Whole genome sequencing of members of genus Pseudoxanthomonas.</title>
        <authorList>
            <person name="Kumar S."/>
            <person name="Bansal K."/>
            <person name="Kaur A."/>
            <person name="Patil P."/>
            <person name="Sharma S."/>
            <person name="Patil P.B."/>
        </authorList>
    </citation>
    <scope>NUCLEOTIDE SEQUENCE [LARGE SCALE GENOMIC DNA]</scope>
    <source>
        <strain evidence="2 3">DSM 17801</strain>
    </source>
</reference>
<keyword evidence="1" id="KW-0812">Transmembrane</keyword>
<protein>
    <recommendedName>
        <fullName evidence="4">TraX protein</fullName>
    </recommendedName>
</protein>
<feature type="transmembrane region" description="Helical" evidence="1">
    <location>
        <begin position="106"/>
        <end position="126"/>
    </location>
</feature>
<dbReference type="Pfam" id="PF05857">
    <property type="entry name" value="TraX"/>
    <property type="match status" value="1"/>
</dbReference>
<dbReference type="InterPro" id="IPR008875">
    <property type="entry name" value="TraX"/>
</dbReference>
<keyword evidence="1" id="KW-1133">Transmembrane helix</keyword>
<evidence type="ECO:0008006" key="4">
    <source>
        <dbReference type="Google" id="ProtNLM"/>
    </source>
</evidence>